<gene>
    <name evidence="2" type="ORF">DERP_012614</name>
</gene>
<reference evidence="2 3" key="2">
    <citation type="journal article" date="2022" name="Mol. Biol. Evol.">
        <title>Comparative Genomics Reveals Insights into the Divergent Evolution of Astigmatic Mites and Household Pest Adaptations.</title>
        <authorList>
            <person name="Xiong Q."/>
            <person name="Wan A.T."/>
            <person name="Liu X."/>
            <person name="Fung C.S."/>
            <person name="Xiao X."/>
            <person name="Malainual N."/>
            <person name="Hou J."/>
            <person name="Wang L."/>
            <person name="Wang M."/>
            <person name="Yang K.Y."/>
            <person name="Cui Y."/>
            <person name="Leung E.L."/>
            <person name="Nong W."/>
            <person name="Shin S.K."/>
            <person name="Au S.W."/>
            <person name="Jeong K.Y."/>
            <person name="Chew F.T."/>
            <person name="Hui J.H."/>
            <person name="Leung T.F."/>
            <person name="Tungtrongchitr A."/>
            <person name="Zhong N."/>
            <person name="Liu Z."/>
            <person name="Tsui S.K."/>
        </authorList>
    </citation>
    <scope>NUCLEOTIDE SEQUENCE [LARGE SCALE GENOMIC DNA]</scope>
    <source>
        <strain evidence="2">Derp</strain>
    </source>
</reference>
<comment type="caution">
    <text evidence="2">The sequence shown here is derived from an EMBL/GenBank/DDBJ whole genome shotgun (WGS) entry which is preliminary data.</text>
</comment>
<keyword evidence="3" id="KW-1185">Reference proteome</keyword>
<keyword evidence="1" id="KW-1133">Transmembrane helix</keyword>
<sequence length="78" mass="9588">MDQYYGMDNIAFSYTIRFTFRFIFFSLHIQAQIFYFFHIILWLYSIENIIQKKNLWFFGYDKISKLILLVRPKANKAS</sequence>
<proteinExistence type="predicted"/>
<organism evidence="2 3">
    <name type="scientific">Dermatophagoides pteronyssinus</name>
    <name type="common">European house dust mite</name>
    <dbReference type="NCBI Taxonomy" id="6956"/>
    <lineage>
        <taxon>Eukaryota</taxon>
        <taxon>Metazoa</taxon>
        <taxon>Ecdysozoa</taxon>
        <taxon>Arthropoda</taxon>
        <taxon>Chelicerata</taxon>
        <taxon>Arachnida</taxon>
        <taxon>Acari</taxon>
        <taxon>Acariformes</taxon>
        <taxon>Sarcoptiformes</taxon>
        <taxon>Astigmata</taxon>
        <taxon>Psoroptidia</taxon>
        <taxon>Analgoidea</taxon>
        <taxon>Pyroglyphidae</taxon>
        <taxon>Dermatophagoidinae</taxon>
        <taxon>Dermatophagoides</taxon>
    </lineage>
</organism>
<evidence type="ECO:0000313" key="3">
    <source>
        <dbReference type="Proteomes" id="UP000887458"/>
    </source>
</evidence>
<accession>A0ABQ8IVR7</accession>
<feature type="transmembrane region" description="Helical" evidence="1">
    <location>
        <begin position="20"/>
        <end position="44"/>
    </location>
</feature>
<reference evidence="2 3" key="1">
    <citation type="journal article" date="2018" name="J. Allergy Clin. Immunol.">
        <title>High-quality assembly of Dermatophagoides pteronyssinus genome and transcriptome reveals a wide range of novel allergens.</title>
        <authorList>
            <person name="Liu X.Y."/>
            <person name="Yang K.Y."/>
            <person name="Wang M.Q."/>
            <person name="Kwok J.S."/>
            <person name="Zeng X."/>
            <person name="Yang Z."/>
            <person name="Xiao X.J."/>
            <person name="Lau C.P."/>
            <person name="Li Y."/>
            <person name="Huang Z.M."/>
            <person name="Ba J.G."/>
            <person name="Yim A.K."/>
            <person name="Ouyang C.Y."/>
            <person name="Ngai S.M."/>
            <person name="Chan T.F."/>
            <person name="Leung E.L."/>
            <person name="Liu L."/>
            <person name="Liu Z.G."/>
            <person name="Tsui S.K."/>
        </authorList>
    </citation>
    <scope>NUCLEOTIDE SEQUENCE [LARGE SCALE GENOMIC DNA]</scope>
    <source>
        <strain evidence="2">Derp</strain>
    </source>
</reference>
<dbReference type="Proteomes" id="UP000887458">
    <property type="component" value="Unassembled WGS sequence"/>
</dbReference>
<protein>
    <submittedName>
        <fullName evidence="2">Uncharacterized protein</fullName>
    </submittedName>
</protein>
<name>A0ABQ8IVR7_DERPT</name>
<evidence type="ECO:0000256" key="1">
    <source>
        <dbReference type="SAM" id="Phobius"/>
    </source>
</evidence>
<dbReference type="EMBL" id="NJHN03000114">
    <property type="protein sequence ID" value="KAH9414135.1"/>
    <property type="molecule type" value="Genomic_DNA"/>
</dbReference>
<keyword evidence="1" id="KW-0812">Transmembrane</keyword>
<evidence type="ECO:0000313" key="2">
    <source>
        <dbReference type="EMBL" id="KAH9414135.1"/>
    </source>
</evidence>
<keyword evidence="1" id="KW-0472">Membrane</keyword>